<gene>
    <name evidence="2" type="ORF">H4R34_001498</name>
</gene>
<feature type="domain" description="Jacalin-type lectin" evidence="1">
    <location>
        <begin position="589"/>
        <end position="693"/>
    </location>
</feature>
<keyword evidence="3" id="KW-1185">Reference proteome</keyword>
<evidence type="ECO:0000313" key="2">
    <source>
        <dbReference type="EMBL" id="KAJ1983076.1"/>
    </source>
</evidence>
<accession>A0A9W8B3I1</accession>
<comment type="caution">
    <text evidence="2">The sequence shown here is derived from an EMBL/GenBank/DDBJ whole genome shotgun (WGS) entry which is preliminary data.</text>
</comment>
<dbReference type="PANTHER" id="PTHR21054">
    <property type="entry name" value="ZINC METALLOPROTEINASE-RELATED"/>
    <property type="match status" value="1"/>
</dbReference>
<dbReference type="Pfam" id="PF01419">
    <property type="entry name" value="Jacalin"/>
    <property type="match status" value="1"/>
</dbReference>
<dbReference type="EMBL" id="JANBQB010000071">
    <property type="protein sequence ID" value="KAJ1983076.1"/>
    <property type="molecule type" value="Genomic_DNA"/>
</dbReference>
<dbReference type="GO" id="GO:0005737">
    <property type="term" value="C:cytoplasm"/>
    <property type="evidence" value="ECO:0007669"/>
    <property type="project" value="TreeGrafter"/>
</dbReference>
<sequence>MGQILTPKGYSAPSGFRVSQERRVSLDTAGLRDKPLRVLLLYGRAGQPNTSFEDAVTVTSATFPTQVWPVVDSHFKCLVPLESGQNVLRFHFQGADMYFTVHYLPPLQSPPMRLVVMLAKDSPQVFDAPPNQQAQNLNTLSVAVKKLRCAAYLWQALTAEQMQRHGFGRRTFRLDETWLPDSLTNQSSDQRNTAQVYIARARVTTAEMREPERAQQYNPPPGTPKSTKDNMFALFAQALDDYGAPFDQPCYVVGLILDSHWDPQQSLIVAHAALGGGRGNRRQGVFGSHCTHAWPSCLEEVVPAFLDTTKTDESILANDAKECGEYWRAANIGMGAFLHEAGHMLTLSHTPTGLMSRGFNNFNRTFMVKEPGLQPIAPADEAGSHWHRVDVVRFRYHPCFRRPIDPPPAPPGSGTECTFYPVTDGLLLQCPVGISMVEMWVNGRYRAHIEYSAEFPGKVYTPAGPQTQVRLQHTTSGANLITPCLVTLTLDDLRQMSSWKDGENVKLEVVTTAQAIESIDHFETFPQRYQVTLPYGDSVGGIPALKSVQFGRGEMKGTTAFATYFASFSPQFPPPAVPNDGPALPFLSHLRIYHGRYIDGLTCSMSDGTWVQCGNAKGNPIELALAPGEGLACINVRSGFWIDAIEVVTTTGRTTGWLGNATGGGLRVLKPPVGYQWAGIYGSCAAWLDALGCFYTKV</sequence>
<evidence type="ECO:0000313" key="3">
    <source>
        <dbReference type="Proteomes" id="UP001151582"/>
    </source>
</evidence>
<dbReference type="PANTHER" id="PTHR21054:SF2">
    <property type="entry name" value="MIP04191P"/>
    <property type="match status" value="1"/>
</dbReference>
<dbReference type="InterPro" id="IPR021917">
    <property type="entry name" value="Unchr_Zn-peptidase-like"/>
</dbReference>
<name>A0A9W8B3I1_9FUNG</name>
<dbReference type="AlphaFoldDB" id="A0A9W8B3I1"/>
<dbReference type="Proteomes" id="UP001151582">
    <property type="component" value="Unassembled WGS sequence"/>
</dbReference>
<dbReference type="Gene3D" id="2.100.10.30">
    <property type="entry name" value="Jacalin-like lectin domain"/>
    <property type="match status" value="1"/>
</dbReference>
<dbReference type="Pfam" id="PF12044">
    <property type="entry name" value="Metallopep"/>
    <property type="match status" value="1"/>
</dbReference>
<dbReference type="InterPro" id="IPR053002">
    <property type="entry name" value="Metalloproteinase_M10B"/>
</dbReference>
<proteinExistence type="predicted"/>
<reference evidence="2" key="1">
    <citation type="submission" date="2022-07" db="EMBL/GenBank/DDBJ databases">
        <title>Phylogenomic reconstructions and comparative analyses of Kickxellomycotina fungi.</title>
        <authorList>
            <person name="Reynolds N.K."/>
            <person name="Stajich J.E."/>
            <person name="Barry K."/>
            <person name="Grigoriev I.V."/>
            <person name="Crous P."/>
            <person name="Smith M.E."/>
        </authorList>
    </citation>
    <scope>NUCLEOTIDE SEQUENCE</scope>
    <source>
        <strain evidence="2">RSA 567</strain>
    </source>
</reference>
<dbReference type="InterPro" id="IPR001229">
    <property type="entry name" value="Jacalin-like_lectin_dom"/>
</dbReference>
<dbReference type="OrthoDB" id="74460at2759"/>
<evidence type="ECO:0000259" key="1">
    <source>
        <dbReference type="Pfam" id="PF01419"/>
    </source>
</evidence>
<protein>
    <recommendedName>
        <fullName evidence="1">Jacalin-type lectin domain-containing protein</fullName>
    </recommendedName>
</protein>
<dbReference type="SUPFAM" id="SSF51101">
    <property type="entry name" value="Mannose-binding lectins"/>
    <property type="match status" value="1"/>
</dbReference>
<organism evidence="2 3">
    <name type="scientific">Dimargaris verticillata</name>
    <dbReference type="NCBI Taxonomy" id="2761393"/>
    <lineage>
        <taxon>Eukaryota</taxon>
        <taxon>Fungi</taxon>
        <taxon>Fungi incertae sedis</taxon>
        <taxon>Zoopagomycota</taxon>
        <taxon>Kickxellomycotina</taxon>
        <taxon>Dimargaritomycetes</taxon>
        <taxon>Dimargaritales</taxon>
        <taxon>Dimargaritaceae</taxon>
        <taxon>Dimargaris</taxon>
    </lineage>
</organism>
<dbReference type="InterPro" id="IPR036404">
    <property type="entry name" value="Jacalin-like_lectin_dom_sf"/>
</dbReference>